<gene>
    <name evidence="2" type="ORF">GS398_20305</name>
</gene>
<protein>
    <submittedName>
        <fullName evidence="2">ThuA domain-containing protein</fullName>
    </submittedName>
</protein>
<dbReference type="RefSeq" id="WP_160908643.1">
    <property type="nucleotide sequence ID" value="NZ_WVHS01000005.1"/>
</dbReference>
<dbReference type="PANTHER" id="PTHR40469">
    <property type="entry name" value="SECRETED GLYCOSYL HYDROLASE"/>
    <property type="match status" value="1"/>
</dbReference>
<accession>A0A7K1Y2Z6</accession>
<dbReference type="Gene3D" id="3.40.50.880">
    <property type="match status" value="1"/>
</dbReference>
<dbReference type="Pfam" id="PF06283">
    <property type="entry name" value="ThuA"/>
    <property type="match status" value="1"/>
</dbReference>
<sequence>MKLLTPNLCKRLHWLLAVAVIVVFTAGTGFARKNPKVLVFCKTAGFHHNSIKPGVIAIRKLGAENKFEVDTTTDAKNINTGNLKQYKAVIFLSTTGDILNDEQQAAFENYIRSGGNFVGVHAATDCEYKWQWYGNLVGGYFASHPAQQMATIKVVDGKHISTKHLPAEWKRKDEWYNYKWMAKDLHVVLAIDETTYDAGKDKMGNHPMAWYHEYDGGRAFYTELGHTDESFAEPLYLQHLLGGIKYALGKKK</sequence>
<name>A0A7K1Y2Z6_9SPHI</name>
<dbReference type="Proteomes" id="UP000451233">
    <property type="component" value="Unassembled WGS sequence"/>
</dbReference>
<comment type="caution">
    <text evidence="2">The sequence shown here is derived from an EMBL/GenBank/DDBJ whole genome shotgun (WGS) entry which is preliminary data.</text>
</comment>
<keyword evidence="3" id="KW-1185">Reference proteome</keyword>
<dbReference type="SUPFAM" id="SSF52317">
    <property type="entry name" value="Class I glutamine amidotransferase-like"/>
    <property type="match status" value="1"/>
</dbReference>
<evidence type="ECO:0000259" key="1">
    <source>
        <dbReference type="Pfam" id="PF06283"/>
    </source>
</evidence>
<dbReference type="AlphaFoldDB" id="A0A7K1Y2Z6"/>
<dbReference type="InterPro" id="IPR029062">
    <property type="entry name" value="Class_I_gatase-like"/>
</dbReference>
<dbReference type="EMBL" id="WVHS01000005">
    <property type="protein sequence ID" value="MXV17655.1"/>
    <property type="molecule type" value="Genomic_DNA"/>
</dbReference>
<feature type="domain" description="ThuA-like" evidence="1">
    <location>
        <begin position="36"/>
        <end position="247"/>
    </location>
</feature>
<evidence type="ECO:0000313" key="2">
    <source>
        <dbReference type="EMBL" id="MXV17655.1"/>
    </source>
</evidence>
<proteinExistence type="predicted"/>
<evidence type="ECO:0000313" key="3">
    <source>
        <dbReference type="Proteomes" id="UP000451233"/>
    </source>
</evidence>
<dbReference type="InterPro" id="IPR029010">
    <property type="entry name" value="ThuA-like"/>
</dbReference>
<dbReference type="PANTHER" id="PTHR40469:SF2">
    <property type="entry name" value="GALACTOSE-BINDING DOMAIN-LIKE SUPERFAMILY PROTEIN"/>
    <property type="match status" value="1"/>
</dbReference>
<reference evidence="2 3" key="1">
    <citation type="submission" date="2019-11" db="EMBL/GenBank/DDBJ databases">
        <title>Pedobacter sp. HMF7056 Genome sequencing and assembly.</title>
        <authorList>
            <person name="Kang H."/>
            <person name="Kim H."/>
            <person name="Joh K."/>
        </authorList>
    </citation>
    <scope>NUCLEOTIDE SEQUENCE [LARGE SCALE GENOMIC DNA]</scope>
    <source>
        <strain evidence="2 3">HMF7056</strain>
    </source>
</reference>
<organism evidence="2 3">
    <name type="scientific">Hufsiella ginkgonis</name>
    <dbReference type="NCBI Taxonomy" id="2695274"/>
    <lineage>
        <taxon>Bacteria</taxon>
        <taxon>Pseudomonadati</taxon>
        <taxon>Bacteroidota</taxon>
        <taxon>Sphingobacteriia</taxon>
        <taxon>Sphingobacteriales</taxon>
        <taxon>Sphingobacteriaceae</taxon>
        <taxon>Hufsiella</taxon>
    </lineage>
</organism>